<feature type="domain" description="Coilin N-terminal" evidence="2">
    <location>
        <begin position="11"/>
        <end position="212"/>
    </location>
</feature>
<dbReference type="GO" id="GO:0015030">
    <property type="term" value="C:Cajal body"/>
    <property type="evidence" value="ECO:0007669"/>
    <property type="project" value="TreeGrafter"/>
</dbReference>
<feature type="compositionally biased region" description="Polar residues" evidence="1">
    <location>
        <begin position="203"/>
        <end position="212"/>
    </location>
</feature>
<name>A0A154PCQ0_DUFNO</name>
<evidence type="ECO:0000259" key="3">
    <source>
        <dbReference type="Pfam" id="PF23086"/>
    </source>
</evidence>
<dbReference type="InterPro" id="IPR056398">
    <property type="entry name" value="Tudor_Coilin"/>
</dbReference>
<dbReference type="EMBL" id="KQ434874">
    <property type="protein sequence ID" value="KZC09675.1"/>
    <property type="molecule type" value="Genomic_DNA"/>
</dbReference>
<accession>A0A154PCQ0</accession>
<dbReference type="Proteomes" id="UP000076502">
    <property type="component" value="Unassembled WGS sequence"/>
</dbReference>
<organism evidence="4 5">
    <name type="scientific">Dufourea novaeangliae</name>
    <name type="common">Sweat bee</name>
    <dbReference type="NCBI Taxonomy" id="178035"/>
    <lineage>
        <taxon>Eukaryota</taxon>
        <taxon>Metazoa</taxon>
        <taxon>Ecdysozoa</taxon>
        <taxon>Arthropoda</taxon>
        <taxon>Hexapoda</taxon>
        <taxon>Insecta</taxon>
        <taxon>Pterygota</taxon>
        <taxon>Neoptera</taxon>
        <taxon>Endopterygota</taxon>
        <taxon>Hymenoptera</taxon>
        <taxon>Apocrita</taxon>
        <taxon>Aculeata</taxon>
        <taxon>Apoidea</taxon>
        <taxon>Anthophila</taxon>
        <taxon>Halictidae</taxon>
        <taxon>Rophitinae</taxon>
        <taxon>Dufourea</taxon>
    </lineage>
</organism>
<protein>
    <submittedName>
        <fullName evidence="4">Coilin</fullName>
    </submittedName>
</protein>
<dbReference type="InterPro" id="IPR024822">
    <property type="entry name" value="Coilin"/>
</dbReference>
<dbReference type="InterPro" id="IPR031722">
    <property type="entry name" value="Coilin_N"/>
</dbReference>
<feature type="region of interest" description="Disordered" evidence="1">
    <location>
        <begin position="433"/>
        <end position="458"/>
    </location>
</feature>
<evidence type="ECO:0000259" key="2">
    <source>
        <dbReference type="Pfam" id="PF15862"/>
    </source>
</evidence>
<dbReference type="OMA" id="CWIFVDG"/>
<feature type="compositionally biased region" description="Basic residues" evidence="1">
    <location>
        <begin position="190"/>
        <end position="202"/>
    </location>
</feature>
<evidence type="ECO:0000313" key="5">
    <source>
        <dbReference type="Proteomes" id="UP000076502"/>
    </source>
</evidence>
<reference evidence="4 5" key="1">
    <citation type="submission" date="2015-07" db="EMBL/GenBank/DDBJ databases">
        <title>The genome of Dufourea novaeangliae.</title>
        <authorList>
            <person name="Pan H."/>
            <person name="Kapheim K."/>
        </authorList>
    </citation>
    <scope>NUCLEOTIDE SEQUENCE [LARGE SCALE GENOMIC DNA]</scope>
    <source>
        <strain evidence="4">0120121106</strain>
        <tissue evidence="4">Whole body</tissue>
    </source>
</reference>
<proteinExistence type="predicted"/>
<dbReference type="Pfam" id="PF15862">
    <property type="entry name" value="Coilin_N"/>
    <property type="match status" value="1"/>
</dbReference>
<dbReference type="PANTHER" id="PTHR15197">
    <property type="entry name" value="COILIN P80"/>
    <property type="match status" value="1"/>
</dbReference>
<dbReference type="PANTHER" id="PTHR15197:SF0">
    <property type="entry name" value="COILIN"/>
    <property type="match status" value="1"/>
</dbReference>
<dbReference type="STRING" id="178035.A0A154PCQ0"/>
<feature type="domain" description="Coilin tudor" evidence="3">
    <location>
        <begin position="339"/>
        <end position="432"/>
    </location>
</feature>
<dbReference type="GO" id="GO:0000387">
    <property type="term" value="P:spliceosomal snRNP assembly"/>
    <property type="evidence" value="ECO:0007669"/>
    <property type="project" value="TreeGrafter"/>
</dbReference>
<dbReference type="OrthoDB" id="74813at2759"/>
<dbReference type="GO" id="GO:0030619">
    <property type="term" value="F:U1 snRNA binding"/>
    <property type="evidence" value="ECO:0007669"/>
    <property type="project" value="TreeGrafter"/>
</dbReference>
<evidence type="ECO:0000313" key="4">
    <source>
        <dbReference type="EMBL" id="KZC09675.1"/>
    </source>
</evidence>
<dbReference type="GO" id="GO:0030620">
    <property type="term" value="F:U2 snRNA binding"/>
    <property type="evidence" value="ECO:0007669"/>
    <property type="project" value="TreeGrafter"/>
</dbReference>
<evidence type="ECO:0000256" key="1">
    <source>
        <dbReference type="SAM" id="MobiDB-lite"/>
    </source>
</evidence>
<sequence>MNVRNFRIKLDLCNYYNDARRFCWIFVDSTKMLQISHVIGHITKLVNIKKPFHLMLHTTEYLPPNEDIRILKENETILVCPGTGLQGESYLLDTRINTTTVPTLQNNFTKPVIKNNYVSDKESQTNILPIQSKSALVQENELNKTLNGSQSDVLETSALSYKPENEANCTIESNVDRNTIDKLNTDNNLTRKRKRSRKKKKAQTINETPNKNVDTETQVKKPVIINSCIIPSSKHIRFDTLDTAKANRKQITHREETNESSTNEVTVSHELDNLLSLGQNSTPVTFTSQNIKQEIKIEHIPDEQTQLDVSFEKKDESENLIKQLQEGKELLNVGLDGYPVMTKKPELKDVVAFKMLKIGSDYTPQVSEFIVGEVVCYCPKTLTYTFKVWQGLSEVQVPIGKFTITDDNNEERTLNDTVSVNYALLMEPRLLSTSNPERIPTPTDNGTQEENRITFTLH</sequence>
<dbReference type="AlphaFoldDB" id="A0A154PCQ0"/>
<keyword evidence="5" id="KW-1185">Reference proteome</keyword>
<gene>
    <name evidence="4" type="ORF">WN55_00808</name>
</gene>
<dbReference type="Pfam" id="PF23086">
    <property type="entry name" value="Tudor_Coilin"/>
    <property type="match status" value="1"/>
</dbReference>
<feature type="region of interest" description="Disordered" evidence="1">
    <location>
        <begin position="188"/>
        <end position="214"/>
    </location>
</feature>